<name>A0A482ISH0_9BURK</name>
<sequence>MSDKKEQGCIARWFARETRGLLGGFLGGIVASVVAFAAINHYSTPIKVAGADAVSIANTYIVYTTFVIAAVAALLGIAGLIFTEHFSMEKDAHVENAFRALLAQLTTDEDKAVKFVKELMKNSEVVQSVNYSINEKINEIVAQRKAHAGQRENAARDEKNALHDLS</sequence>
<feature type="transmembrane region" description="Helical" evidence="1">
    <location>
        <begin position="60"/>
        <end position="82"/>
    </location>
</feature>
<dbReference type="AlphaFoldDB" id="A0A482ISH0"/>
<evidence type="ECO:0000313" key="2">
    <source>
        <dbReference type="EMBL" id="QBP10089.1"/>
    </source>
</evidence>
<dbReference type="Proteomes" id="UP000253772">
    <property type="component" value="Chromosome c1"/>
</dbReference>
<proteinExistence type="predicted"/>
<feature type="transmembrane region" description="Helical" evidence="1">
    <location>
        <begin position="21"/>
        <end position="40"/>
    </location>
</feature>
<dbReference type="RefSeq" id="WP_111733381.1">
    <property type="nucleotide sequence ID" value="NZ_CP037900.1"/>
</dbReference>
<accession>A0A482ISH0</accession>
<organism evidence="2 3">
    <name type="scientific">Cupriavidus metallidurans</name>
    <dbReference type="NCBI Taxonomy" id="119219"/>
    <lineage>
        <taxon>Bacteria</taxon>
        <taxon>Pseudomonadati</taxon>
        <taxon>Pseudomonadota</taxon>
        <taxon>Betaproteobacteria</taxon>
        <taxon>Burkholderiales</taxon>
        <taxon>Burkholderiaceae</taxon>
        <taxon>Cupriavidus</taxon>
    </lineage>
</organism>
<reference evidence="2 3" key="1">
    <citation type="submission" date="2019-03" db="EMBL/GenBank/DDBJ databases">
        <title>Comparative insights into the high quality Complete genome sequence of highly metal resistant Cupriavidus metallidurans strain BS1 isolated from a gold-copper mine.</title>
        <authorList>
            <person name="Mazhar H.S."/>
            <person name="Rensing C."/>
        </authorList>
    </citation>
    <scope>NUCLEOTIDE SEQUENCE [LARGE SCALE GENOMIC DNA]</scope>
    <source>
        <strain evidence="2 3">BS1</strain>
    </source>
</reference>
<dbReference type="OrthoDB" id="9131279at2"/>
<keyword evidence="1" id="KW-0472">Membrane</keyword>
<protein>
    <recommendedName>
        <fullName evidence="4">Transmembrane protein</fullName>
    </recommendedName>
</protein>
<evidence type="ECO:0000256" key="1">
    <source>
        <dbReference type="SAM" id="Phobius"/>
    </source>
</evidence>
<keyword evidence="1" id="KW-0812">Transmembrane</keyword>
<evidence type="ECO:0008006" key="4">
    <source>
        <dbReference type="Google" id="ProtNLM"/>
    </source>
</evidence>
<dbReference type="EMBL" id="CP037900">
    <property type="protein sequence ID" value="QBP10089.1"/>
    <property type="molecule type" value="Genomic_DNA"/>
</dbReference>
<evidence type="ECO:0000313" key="3">
    <source>
        <dbReference type="Proteomes" id="UP000253772"/>
    </source>
</evidence>
<gene>
    <name evidence="2" type="ORF">DDF84_010140</name>
</gene>
<keyword evidence="1" id="KW-1133">Transmembrane helix</keyword>